<dbReference type="EMBL" id="BHWB01000009">
    <property type="protein sequence ID" value="GCB36030.1"/>
    <property type="molecule type" value="Genomic_DNA"/>
</dbReference>
<keyword evidence="1 4" id="KW-0812">Transmembrane</keyword>
<dbReference type="PROSITE" id="PS50850">
    <property type="entry name" value="MFS"/>
    <property type="match status" value="1"/>
</dbReference>
<keyword evidence="3 4" id="KW-0472">Membrane</keyword>
<evidence type="ECO:0000256" key="1">
    <source>
        <dbReference type="ARBA" id="ARBA00022692"/>
    </source>
</evidence>
<feature type="transmembrane region" description="Helical" evidence="4">
    <location>
        <begin position="12"/>
        <end position="32"/>
    </location>
</feature>
<dbReference type="SUPFAM" id="SSF103473">
    <property type="entry name" value="MFS general substrate transporter"/>
    <property type="match status" value="1"/>
</dbReference>
<evidence type="ECO:0000259" key="5">
    <source>
        <dbReference type="PROSITE" id="PS50850"/>
    </source>
</evidence>
<dbReference type="CDD" id="cd17324">
    <property type="entry name" value="MFS_NepI_like"/>
    <property type="match status" value="1"/>
</dbReference>
<feature type="transmembrane region" description="Helical" evidence="4">
    <location>
        <begin position="223"/>
        <end position="241"/>
    </location>
</feature>
<organism evidence="6 7">
    <name type="scientific">Bacteroides faecalis</name>
    <dbReference type="NCBI Taxonomy" id="2447885"/>
    <lineage>
        <taxon>Bacteria</taxon>
        <taxon>Pseudomonadati</taxon>
        <taxon>Bacteroidota</taxon>
        <taxon>Bacteroidia</taxon>
        <taxon>Bacteroidales</taxon>
        <taxon>Bacteroidaceae</taxon>
        <taxon>Bacteroides</taxon>
    </lineage>
</organism>
<feature type="transmembrane region" description="Helical" evidence="4">
    <location>
        <begin position="169"/>
        <end position="188"/>
    </location>
</feature>
<dbReference type="InterPro" id="IPR020846">
    <property type="entry name" value="MFS_dom"/>
</dbReference>
<sequence>MKQPLKENGGLPASILWTLAIVAGISVANLYYNQPLLNMIRQELGVSEFKTNLIAMVTQIGYAVGLLFIIPLADLYQRKKIILTNFAILILSLLSIAFGKNIHLILIASFFTGICSVIPQIFIPIASQFSRPENKGRNVGIVVSGLLTGILASRVISGFIGELFGWREMYHIAACMMLVCAIIVLKILPDIQPNFKGKYSDLMKSLFSLLKEYPRLSIYSIRAALNFGSFLAMWSCLAFKMGRAPFYANSNTIGLLGLCGIAGALTASFVGKYVKRVGVRRFNFIGCGLILFSWLLFFIGENSYIGIIAGIISIDIGMQCIQLSNQTSIFELNPRASNRINTIFMTTYFIGGATGTFLAGTFWQLHGWHGVIGVGAFLTCISLLITISSKK</sequence>
<feature type="transmembrane region" description="Helical" evidence="4">
    <location>
        <begin position="138"/>
        <end position="157"/>
    </location>
</feature>
<feature type="transmembrane region" description="Helical" evidence="4">
    <location>
        <begin position="52"/>
        <end position="70"/>
    </location>
</feature>
<evidence type="ECO:0000256" key="4">
    <source>
        <dbReference type="SAM" id="Phobius"/>
    </source>
</evidence>
<feature type="transmembrane region" description="Helical" evidence="4">
    <location>
        <begin position="343"/>
        <end position="362"/>
    </location>
</feature>
<feature type="transmembrane region" description="Helical" evidence="4">
    <location>
        <begin position="253"/>
        <end position="270"/>
    </location>
</feature>
<keyword evidence="7" id="KW-1185">Reference proteome</keyword>
<dbReference type="Gene3D" id="1.20.1250.20">
    <property type="entry name" value="MFS general substrate transporter like domains"/>
    <property type="match status" value="1"/>
</dbReference>
<dbReference type="InterPro" id="IPR011701">
    <property type="entry name" value="MFS"/>
</dbReference>
<evidence type="ECO:0000313" key="7">
    <source>
        <dbReference type="Proteomes" id="UP000288079"/>
    </source>
</evidence>
<feature type="transmembrane region" description="Helical" evidence="4">
    <location>
        <begin position="104"/>
        <end position="126"/>
    </location>
</feature>
<dbReference type="RefSeq" id="WP_125041858.1">
    <property type="nucleotide sequence ID" value="NZ_BHWB01000009.1"/>
</dbReference>
<dbReference type="OrthoDB" id="9815356at2"/>
<feature type="transmembrane region" description="Helical" evidence="4">
    <location>
        <begin position="82"/>
        <end position="98"/>
    </location>
</feature>
<dbReference type="AlphaFoldDB" id="A0A401LX01"/>
<dbReference type="Pfam" id="PF07690">
    <property type="entry name" value="MFS_1"/>
    <property type="match status" value="1"/>
</dbReference>
<dbReference type="Proteomes" id="UP000288079">
    <property type="component" value="Unassembled WGS sequence"/>
</dbReference>
<reference evidence="6 7" key="1">
    <citation type="submission" date="2018-10" db="EMBL/GenBank/DDBJ databases">
        <title>Draft Genome Sequence of Bacteroides sp. KCTC 15687.</title>
        <authorList>
            <person name="Yu S.Y."/>
            <person name="Kim J.S."/>
            <person name="Oh B.S."/>
            <person name="Park S.H."/>
            <person name="Kang S.W."/>
            <person name="Park J.E."/>
            <person name="Choi S.H."/>
            <person name="Han K.I."/>
            <person name="Lee K.C."/>
            <person name="Eom M.K."/>
            <person name="Suh M.K."/>
            <person name="Lee D.H."/>
            <person name="Yoon H."/>
            <person name="Kim B."/>
            <person name="Yang S.J."/>
            <person name="Lee J.S."/>
            <person name="Lee J.H."/>
        </authorList>
    </citation>
    <scope>NUCLEOTIDE SEQUENCE [LARGE SCALE GENOMIC DNA]</scope>
    <source>
        <strain evidence="6 7">KCTC 15687</strain>
    </source>
</reference>
<protein>
    <submittedName>
        <fullName evidence="6">MFS transporter</fullName>
    </submittedName>
</protein>
<feature type="domain" description="Major facilitator superfamily (MFS) profile" evidence="5">
    <location>
        <begin position="12"/>
        <end position="391"/>
    </location>
</feature>
<name>A0A401LX01_9BACE</name>
<evidence type="ECO:0000256" key="2">
    <source>
        <dbReference type="ARBA" id="ARBA00022989"/>
    </source>
</evidence>
<evidence type="ECO:0000256" key="3">
    <source>
        <dbReference type="ARBA" id="ARBA00023136"/>
    </source>
</evidence>
<dbReference type="InterPro" id="IPR036259">
    <property type="entry name" value="MFS_trans_sf"/>
</dbReference>
<gene>
    <name evidence="6" type="ORF">KGMB02408_29750</name>
</gene>
<feature type="transmembrane region" description="Helical" evidence="4">
    <location>
        <begin position="368"/>
        <end position="387"/>
    </location>
</feature>
<dbReference type="PANTHER" id="PTHR42910">
    <property type="entry name" value="TRANSPORTER SCO4007-RELATED"/>
    <property type="match status" value="1"/>
</dbReference>
<accession>A0A401LX01</accession>
<evidence type="ECO:0000313" key="6">
    <source>
        <dbReference type="EMBL" id="GCB36030.1"/>
    </source>
</evidence>
<proteinExistence type="predicted"/>
<comment type="caution">
    <text evidence="6">The sequence shown here is derived from an EMBL/GenBank/DDBJ whole genome shotgun (WGS) entry which is preliminary data.</text>
</comment>
<keyword evidence="2 4" id="KW-1133">Transmembrane helix</keyword>
<dbReference type="GO" id="GO:0022857">
    <property type="term" value="F:transmembrane transporter activity"/>
    <property type="evidence" value="ECO:0007669"/>
    <property type="project" value="InterPro"/>
</dbReference>
<dbReference type="PANTHER" id="PTHR42910:SF1">
    <property type="entry name" value="MAJOR FACILITATOR SUPERFAMILY (MFS) PROFILE DOMAIN-CONTAINING PROTEIN"/>
    <property type="match status" value="1"/>
</dbReference>